<dbReference type="InterPro" id="IPR002478">
    <property type="entry name" value="PUA"/>
</dbReference>
<keyword evidence="2 8" id="KW-0028">Amino-acid biosynthesis</keyword>
<dbReference type="CDD" id="cd21157">
    <property type="entry name" value="PUA_G5K"/>
    <property type="match status" value="1"/>
</dbReference>
<keyword evidence="6 8" id="KW-0418">Kinase</keyword>
<gene>
    <name evidence="8" type="primary">proB</name>
    <name evidence="10" type="ORF">XD66_0583</name>
</gene>
<dbReference type="PRINTS" id="PR00474">
    <property type="entry name" value="GLU5KINASE"/>
</dbReference>
<dbReference type="Pfam" id="PF00696">
    <property type="entry name" value="AA_kinase"/>
    <property type="match status" value="1"/>
</dbReference>
<dbReference type="Pfam" id="PF01472">
    <property type="entry name" value="PUA"/>
    <property type="match status" value="1"/>
</dbReference>
<dbReference type="InterPro" id="IPR011529">
    <property type="entry name" value="Glu_5kinase"/>
</dbReference>
<dbReference type="PROSITE" id="PS50890">
    <property type="entry name" value="PUA"/>
    <property type="match status" value="1"/>
</dbReference>
<keyword evidence="4 8" id="KW-0808">Transferase</keyword>
<evidence type="ECO:0000256" key="3">
    <source>
        <dbReference type="ARBA" id="ARBA00022650"/>
    </source>
</evidence>
<dbReference type="GO" id="GO:0003723">
    <property type="term" value="F:RNA binding"/>
    <property type="evidence" value="ECO:0007669"/>
    <property type="project" value="InterPro"/>
</dbReference>
<dbReference type="Proteomes" id="UP000053326">
    <property type="component" value="Unassembled WGS sequence"/>
</dbReference>
<name>A0A101FGN6_9THEO</name>
<dbReference type="HAMAP" id="MF_00456">
    <property type="entry name" value="ProB"/>
    <property type="match status" value="1"/>
</dbReference>
<dbReference type="AlphaFoldDB" id="A0A101FGN6"/>
<dbReference type="NCBIfam" id="TIGR01027">
    <property type="entry name" value="proB"/>
    <property type="match status" value="1"/>
</dbReference>
<dbReference type="InterPro" id="IPR041739">
    <property type="entry name" value="G5K_ProB"/>
</dbReference>
<dbReference type="InterPro" id="IPR015947">
    <property type="entry name" value="PUA-like_sf"/>
</dbReference>
<dbReference type="UniPathway" id="UPA00098">
    <property type="reaction ID" value="UER00359"/>
</dbReference>
<dbReference type="EMBL" id="LGFO01000053">
    <property type="protein sequence ID" value="KUK36705.1"/>
    <property type="molecule type" value="Genomic_DNA"/>
</dbReference>
<dbReference type="GO" id="GO:0005829">
    <property type="term" value="C:cytosol"/>
    <property type="evidence" value="ECO:0007669"/>
    <property type="project" value="TreeGrafter"/>
</dbReference>
<dbReference type="InterPro" id="IPR036393">
    <property type="entry name" value="AceGlu_kinase-like_sf"/>
</dbReference>
<dbReference type="EC" id="2.7.2.11" evidence="8"/>
<evidence type="ECO:0000313" key="11">
    <source>
        <dbReference type="Proteomes" id="UP000053326"/>
    </source>
</evidence>
<keyword evidence="3 8" id="KW-0641">Proline biosynthesis</keyword>
<organism evidence="10 11">
    <name type="scientific">Thermacetogenium phaeum</name>
    <dbReference type="NCBI Taxonomy" id="85874"/>
    <lineage>
        <taxon>Bacteria</taxon>
        <taxon>Bacillati</taxon>
        <taxon>Bacillota</taxon>
        <taxon>Clostridia</taxon>
        <taxon>Thermoanaerobacterales</taxon>
        <taxon>Thermoanaerobacteraceae</taxon>
        <taxon>Thermacetogenium</taxon>
    </lineage>
</organism>
<comment type="catalytic activity">
    <reaction evidence="8">
        <text>L-glutamate + ATP = L-glutamyl 5-phosphate + ADP</text>
        <dbReference type="Rhea" id="RHEA:14877"/>
        <dbReference type="ChEBI" id="CHEBI:29985"/>
        <dbReference type="ChEBI" id="CHEBI:30616"/>
        <dbReference type="ChEBI" id="CHEBI:58274"/>
        <dbReference type="ChEBI" id="CHEBI:456216"/>
        <dbReference type="EC" id="2.7.2.11"/>
    </reaction>
</comment>
<dbReference type="InterPro" id="IPR036974">
    <property type="entry name" value="PUA_sf"/>
</dbReference>
<dbReference type="GO" id="GO:0004349">
    <property type="term" value="F:glutamate 5-kinase activity"/>
    <property type="evidence" value="ECO:0007669"/>
    <property type="project" value="UniProtKB-UniRule"/>
</dbReference>
<comment type="pathway">
    <text evidence="8">Amino-acid biosynthesis; L-proline biosynthesis; L-glutamate 5-semialdehyde from L-glutamate: step 1/2.</text>
</comment>
<evidence type="ECO:0000256" key="8">
    <source>
        <dbReference type="HAMAP-Rule" id="MF_00456"/>
    </source>
</evidence>
<feature type="binding site" evidence="8">
    <location>
        <position position="19"/>
    </location>
    <ligand>
        <name>ATP</name>
        <dbReference type="ChEBI" id="CHEBI:30616"/>
    </ligand>
</feature>
<evidence type="ECO:0000313" key="10">
    <source>
        <dbReference type="EMBL" id="KUK36705.1"/>
    </source>
</evidence>
<sequence length="394" mass="42289">MTSLNTRAALTGARKLVIKVGTRLLCGSKGELNLKRMKGLVEDVAGLWKEGRDVVLVSSGAIGAGVGRLGLLGKPRTLPEKQAAAAVGQGILMQNYESFFAPFGITVAQVLLTRDDIKNRGRYLNARHTLYSLLRYRALPIVNENDTVAVEEIRFGDNDTLAALVSCLIDADLLVLLTDQDGLYSADPHENRDAELIPEVWEITPEIEAVAGGRGSDLATGGMETKLQAARITMQAGIPMVIAGGMQRGNLAAILQGKRVGTLFVPCEETMKARKRWIAFGSPVQGKIRIDHGALEAILKKGKSLLPGGVTGVVGFFEAGNVVSLVDPCGREIARGISNYSSDEVKLIMGKKSTEIKKILGYHDYDEVVHRDNLTIIANGSTLKAGRLKGYAGK</sequence>
<dbReference type="SUPFAM" id="SSF53633">
    <property type="entry name" value="Carbamate kinase-like"/>
    <property type="match status" value="1"/>
</dbReference>
<dbReference type="GO" id="GO:0055129">
    <property type="term" value="P:L-proline biosynthetic process"/>
    <property type="evidence" value="ECO:0007669"/>
    <property type="project" value="UniProtKB-UniRule"/>
</dbReference>
<protein>
    <recommendedName>
        <fullName evidence="8">Glutamate 5-kinase</fullName>
        <ecNumber evidence="8">2.7.2.11</ecNumber>
    </recommendedName>
    <alternativeName>
        <fullName evidence="8">Gamma-glutamyl kinase</fullName>
        <shortName evidence="8">GK</shortName>
    </alternativeName>
</protein>
<dbReference type="PIRSF" id="PIRSF000729">
    <property type="entry name" value="GK"/>
    <property type="match status" value="1"/>
</dbReference>
<dbReference type="FunFam" id="3.40.1160.10:FF:000018">
    <property type="entry name" value="Glutamate 5-kinase"/>
    <property type="match status" value="1"/>
</dbReference>
<keyword evidence="7 8" id="KW-0067">ATP-binding</keyword>
<dbReference type="GO" id="GO:0005524">
    <property type="term" value="F:ATP binding"/>
    <property type="evidence" value="ECO:0007669"/>
    <property type="project" value="UniProtKB-KW"/>
</dbReference>
<dbReference type="Gene3D" id="3.40.1160.10">
    <property type="entry name" value="Acetylglutamate kinase-like"/>
    <property type="match status" value="1"/>
</dbReference>
<dbReference type="PATRIC" id="fig|85874.4.peg.1739"/>
<dbReference type="InterPro" id="IPR001048">
    <property type="entry name" value="Asp/Glu/Uridylate_kinase"/>
</dbReference>
<evidence type="ECO:0000256" key="7">
    <source>
        <dbReference type="ARBA" id="ARBA00022840"/>
    </source>
</evidence>
<dbReference type="InterPro" id="IPR001057">
    <property type="entry name" value="Glu/AcGlu_kinase"/>
</dbReference>
<feature type="binding site" evidence="8">
    <location>
        <position position="158"/>
    </location>
    <ligand>
        <name>substrate</name>
    </ligand>
</feature>
<comment type="function">
    <text evidence="8">Catalyzes the transfer of a phosphate group to glutamate to form L-glutamate 5-phosphate.</text>
</comment>
<comment type="similarity">
    <text evidence="8">Belongs to the glutamate 5-kinase family.</text>
</comment>
<dbReference type="PANTHER" id="PTHR43654">
    <property type="entry name" value="GLUTAMATE 5-KINASE"/>
    <property type="match status" value="1"/>
</dbReference>
<dbReference type="FunFam" id="2.30.130.10:FF:000007">
    <property type="entry name" value="Glutamate 5-kinase"/>
    <property type="match status" value="1"/>
</dbReference>
<comment type="caution">
    <text evidence="10">The sequence shown here is derived from an EMBL/GenBank/DDBJ whole genome shotgun (WGS) entry which is preliminary data.</text>
</comment>
<dbReference type="Gene3D" id="2.30.130.10">
    <property type="entry name" value="PUA domain"/>
    <property type="match status" value="1"/>
</dbReference>
<accession>A0A101FGN6</accession>
<dbReference type="PANTHER" id="PTHR43654:SF1">
    <property type="entry name" value="ISOPENTENYL PHOSPHATE KINASE"/>
    <property type="match status" value="1"/>
</dbReference>
<feature type="domain" description="PUA" evidence="9">
    <location>
        <begin position="286"/>
        <end position="369"/>
    </location>
</feature>
<evidence type="ECO:0000256" key="4">
    <source>
        <dbReference type="ARBA" id="ARBA00022679"/>
    </source>
</evidence>
<dbReference type="CDD" id="cd04242">
    <property type="entry name" value="AAK_G5K_ProB"/>
    <property type="match status" value="1"/>
</dbReference>
<evidence type="ECO:0000259" key="9">
    <source>
        <dbReference type="SMART" id="SM00359"/>
    </source>
</evidence>
<keyword evidence="1 8" id="KW-0963">Cytoplasm</keyword>
<dbReference type="SUPFAM" id="SSF88697">
    <property type="entry name" value="PUA domain-like"/>
    <property type="match status" value="1"/>
</dbReference>
<evidence type="ECO:0000256" key="2">
    <source>
        <dbReference type="ARBA" id="ARBA00022605"/>
    </source>
</evidence>
<feature type="binding site" evidence="8">
    <location>
        <begin position="178"/>
        <end position="179"/>
    </location>
    <ligand>
        <name>ATP</name>
        <dbReference type="ChEBI" id="CHEBI:30616"/>
    </ligand>
</feature>
<reference evidence="11" key="1">
    <citation type="journal article" date="2015" name="MBio">
        <title>Genome-Resolved Metagenomic Analysis Reveals Roles for Candidate Phyla and Other Microbial Community Members in Biogeochemical Transformations in Oil Reservoirs.</title>
        <authorList>
            <person name="Hu P."/>
            <person name="Tom L."/>
            <person name="Singh A."/>
            <person name="Thomas B.C."/>
            <person name="Baker B.J."/>
            <person name="Piceno Y.M."/>
            <person name="Andersen G.L."/>
            <person name="Banfield J.F."/>
        </authorList>
    </citation>
    <scope>NUCLEOTIDE SEQUENCE [LARGE SCALE GENOMIC DNA]</scope>
</reference>
<evidence type="ECO:0000256" key="5">
    <source>
        <dbReference type="ARBA" id="ARBA00022741"/>
    </source>
</evidence>
<feature type="binding site" evidence="8">
    <location>
        <position position="59"/>
    </location>
    <ligand>
        <name>substrate</name>
    </ligand>
</feature>
<feature type="binding site" evidence="8">
    <location>
        <begin position="220"/>
        <end position="226"/>
    </location>
    <ligand>
        <name>ATP</name>
        <dbReference type="ChEBI" id="CHEBI:30616"/>
    </ligand>
</feature>
<dbReference type="SMART" id="SM00359">
    <property type="entry name" value="PUA"/>
    <property type="match status" value="1"/>
</dbReference>
<comment type="subcellular location">
    <subcellularLocation>
        <location evidence="8">Cytoplasm</location>
    </subcellularLocation>
</comment>
<keyword evidence="5 8" id="KW-0547">Nucleotide-binding</keyword>
<proteinExistence type="inferred from homology"/>
<dbReference type="InterPro" id="IPR005715">
    <property type="entry name" value="Glu_5kinase/COase_Synthase"/>
</dbReference>
<evidence type="ECO:0000256" key="6">
    <source>
        <dbReference type="ARBA" id="ARBA00022777"/>
    </source>
</evidence>
<feature type="binding site" evidence="8">
    <location>
        <position position="146"/>
    </location>
    <ligand>
        <name>substrate</name>
    </ligand>
</feature>
<evidence type="ECO:0000256" key="1">
    <source>
        <dbReference type="ARBA" id="ARBA00022490"/>
    </source>
</evidence>